<keyword evidence="5" id="KW-1185">Reference proteome</keyword>
<keyword evidence="2" id="KW-0378">Hydrolase</keyword>
<evidence type="ECO:0000313" key="5">
    <source>
        <dbReference type="Proteomes" id="UP000245506"/>
    </source>
</evidence>
<keyword evidence="3" id="KW-0732">Signal</keyword>
<protein>
    <recommendedName>
        <fullName evidence="6">Esterase</fullName>
    </recommendedName>
</protein>
<comment type="caution">
    <text evidence="4">The sequence shown here is derived from an EMBL/GenBank/DDBJ whole genome shotgun (WGS) entry which is preliminary data.</text>
</comment>
<dbReference type="InterPro" id="IPR052558">
    <property type="entry name" value="Siderophore_Hydrolase_D"/>
</dbReference>
<dbReference type="PANTHER" id="PTHR40841">
    <property type="entry name" value="SIDEROPHORE TRIACETYLFUSARININE C ESTERASE"/>
    <property type="match status" value="1"/>
</dbReference>
<dbReference type="Gene3D" id="3.40.50.1820">
    <property type="entry name" value="alpha/beta hydrolase"/>
    <property type="match status" value="1"/>
</dbReference>
<comment type="similarity">
    <text evidence="1">Belongs to the esterase D family.</text>
</comment>
<dbReference type="AlphaFoldDB" id="A0A317CAJ8"/>
<dbReference type="InterPro" id="IPR029058">
    <property type="entry name" value="AB_hydrolase_fold"/>
</dbReference>
<dbReference type="Pfam" id="PF00756">
    <property type="entry name" value="Esterase"/>
    <property type="match status" value="1"/>
</dbReference>
<organism evidence="4 5">
    <name type="scientific">Leucothrix arctica</name>
    <dbReference type="NCBI Taxonomy" id="1481894"/>
    <lineage>
        <taxon>Bacteria</taxon>
        <taxon>Pseudomonadati</taxon>
        <taxon>Pseudomonadota</taxon>
        <taxon>Gammaproteobacteria</taxon>
        <taxon>Thiotrichales</taxon>
        <taxon>Thiotrichaceae</taxon>
        <taxon>Leucothrix</taxon>
    </lineage>
</organism>
<reference evidence="4 5" key="1">
    <citation type="submission" date="2018-05" db="EMBL/GenBank/DDBJ databases">
        <title>Leucothrix arctica sp. nov., isolated from Arctic seawater.</title>
        <authorList>
            <person name="Choi A."/>
            <person name="Baek K."/>
        </authorList>
    </citation>
    <scope>NUCLEOTIDE SEQUENCE [LARGE SCALE GENOMIC DNA]</scope>
    <source>
        <strain evidence="4 5">IMCC9719</strain>
    </source>
</reference>
<dbReference type="EMBL" id="QGKL01000035">
    <property type="protein sequence ID" value="PWQ95161.1"/>
    <property type="molecule type" value="Genomic_DNA"/>
</dbReference>
<feature type="signal peptide" evidence="3">
    <location>
        <begin position="1"/>
        <end position="31"/>
    </location>
</feature>
<gene>
    <name evidence="4" type="ORF">DKT75_12490</name>
</gene>
<sequence>MEKPLMFKLKKFSKLIIVTFSALFISPLCQADAVLNNTDTQLLIASDTEREYKIFTAWPSHPAPKEGWPVIYILDANIMFATMVEAARMMENRNKQDGSLIVGIGYNNNKERKKERALDLTPRLGSTPNAMVGTGGAEDFLRFIKDDLKPHINKRFKINQQQESIFGHSFGGLFVLYSLIKKPSLFDTYIAASPSIWFENKLLTLPSLRGQLSTQLQSTPRTLITVGEYEQKDDPDFPHPSIKRLKAAKLVDNAREYAHWLDEQPSINSKFALITGENHGSVIPAAISRAVRFIFSKKTITP</sequence>
<feature type="chain" id="PRO_5016282434" description="Esterase" evidence="3">
    <location>
        <begin position="32"/>
        <end position="302"/>
    </location>
</feature>
<evidence type="ECO:0000256" key="3">
    <source>
        <dbReference type="SAM" id="SignalP"/>
    </source>
</evidence>
<dbReference type="InterPro" id="IPR000801">
    <property type="entry name" value="Esterase-like"/>
</dbReference>
<evidence type="ECO:0000256" key="2">
    <source>
        <dbReference type="ARBA" id="ARBA00022801"/>
    </source>
</evidence>
<name>A0A317CAJ8_9GAMM</name>
<dbReference type="SUPFAM" id="SSF53474">
    <property type="entry name" value="alpha/beta-Hydrolases"/>
    <property type="match status" value="1"/>
</dbReference>
<dbReference type="Proteomes" id="UP000245506">
    <property type="component" value="Unassembled WGS sequence"/>
</dbReference>
<evidence type="ECO:0000313" key="4">
    <source>
        <dbReference type="EMBL" id="PWQ95161.1"/>
    </source>
</evidence>
<evidence type="ECO:0000256" key="1">
    <source>
        <dbReference type="ARBA" id="ARBA00005622"/>
    </source>
</evidence>
<evidence type="ECO:0008006" key="6">
    <source>
        <dbReference type="Google" id="ProtNLM"/>
    </source>
</evidence>
<dbReference type="PANTHER" id="PTHR40841:SF2">
    <property type="entry name" value="SIDEROPHORE-DEGRADING ESTERASE (EUROFUNG)"/>
    <property type="match status" value="1"/>
</dbReference>
<dbReference type="GO" id="GO:0016788">
    <property type="term" value="F:hydrolase activity, acting on ester bonds"/>
    <property type="evidence" value="ECO:0007669"/>
    <property type="project" value="TreeGrafter"/>
</dbReference>
<accession>A0A317CAJ8</accession>
<proteinExistence type="inferred from homology"/>